<gene>
    <name evidence="12" type="primary">SEC63</name>
    <name evidence="12" type="ORF">ALECFALPRED_004061</name>
</gene>
<dbReference type="Gene3D" id="1.10.3380.10">
    <property type="entry name" value="Sec63 N-terminal domain-like domain"/>
    <property type="match status" value="1"/>
</dbReference>
<dbReference type="PANTHER" id="PTHR24075:SF0">
    <property type="entry name" value="TRANSLOCATION PROTEIN SEC63 HOMOLOG"/>
    <property type="match status" value="1"/>
</dbReference>
<dbReference type="OrthoDB" id="1734229at2759"/>
<feature type="domain" description="J" evidence="11">
    <location>
        <begin position="114"/>
        <end position="186"/>
    </location>
</feature>
<dbReference type="InterPro" id="IPR014756">
    <property type="entry name" value="Ig_E-set"/>
</dbReference>
<dbReference type="SMART" id="SM00973">
    <property type="entry name" value="Sec63"/>
    <property type="match status" value="1"/>
</dbReference>
<keyword evidence="8" id="KW-0143">Chaperone</keyword>
<dbReference type="InterPro" id="IPR004179">
    <property type="entry name" value="Sec63-dom"/>
</dbReference>
<dbReference type="AlphaFoldDB" id="A0A8H3IUH7"/>
<feature type="compositionally biased region" description="Acidic residues" evidence="9">
    <location>
        <begin position="653"/>
        <end position="666"/>
    </location>
</feature>
<comment type="caution">
    <text evidence="12">The sequence shown here is derived from an EMBL/GenBank/DDBJ whole genome shotgun (WGS) entry which is preliminary data.</text>
</comment>
<evidence type="ECO:0000256" key="5">
    <source>
        <dbReference type="ARBA" id="ARBA00022927"/>
    </source>
</evidence>
<dbReference type="Gene3D" id="2.60.40.150">
    <property type="entry name" value="C2 domain"/>
    <property type="match status" value="1"/>
</dbReference>
<dbReference type="GO" id="GO:0031207">
    <property type="term" value="C:Sec62/Sec63 complex"/>
    <property type="evidence" value="ECO:0007669"/>
    <property type="project" value="TreeGrafter"/>
</dbReference>
<accession>A0A8H3IUH7</accession>
<dbReference type="GO" id="GO:0003723">
    <property type="term" value="F:RNA binding"/>
    <property type="evidence" value="ECO:0007669"/>
    <property type="project" value="TreeGrafter"/>
</dbReference>
<proteinExistence type="predicted"/>
<dbReference type="SUPFAM" id="SSF46565">
    <property type="entry name" value="Chaperone J-domain"/>
    <property type="match status" value="1"/>
</dbReference>
<dbReference type="Gene3D" id="1.10.287.110">
    <property type="entry name" value="DnaJ domain"/>
    <property type="match status" value="1"/>
</dbReference>
<keyword evidence="13" id="KW-1185">Reference proteome</keyword>
<dbReference type="Pfam" id="PF02889">
    <property type="entry name" value="Sec63"/>
    <property type="match status" value="1"/>
</dbReference>
<evidence type="ECO:0000256" key="6">
    <source>
        <dbReference type="ARBA" id="ARBA00022989"/>
    </source>
</evidence>
<evidence type="ECO:0000256" key="4">
    <source>
        <dbReference type="ARBA" id="ARBA00022824"/>
    </source>
</evidence>
<dbReference type="GO" id="GO:0008320">
    <property type="term" value="F:protein transmembrane transporter activity"/>
    <property type="evidence" value="ECO:0007669"/>
    <property type="project" value="TreeGrafter"/>
</dbReference>
<evidence type="ECO:0000256" key="8">
    <source>
        <dbReference type="ARBA" id="ARBA00023186"/>
    </source>
</evidence>
<dbReference type="Proteomes" id="UP000664203">
    <property type="component" value="Unassembled WGS sequence"/>
</dbReference>
<organism evidence="12 13">
    <name type="scientific">Alectoria fallacina</name>
    <dbReference type="NCBI Taxonomy" id="1903189"/>
    <lineage>
        <taxon>Eukaryota</taxon>
        <taxon>Fungi</taxon>
        <taxon>Dikarya</taxon>
        <taxon>Ascomycota</taxon>
        <taxon>Pezizomycotina</taxon>
        <taxon>Lecanoromycetes</taxon>
        <taxon>OSLEUM clade</taxon>
        <taxon>Lecanoromycetidae</taxon>
        <taxon>Lecanorales</taxon>
        <taxon>Lecanorineae</taxon>
        <taxon>Parmeliaceae</taxon>
        <taxon>Alectoria</taxon>
    </lineage>
</organism>
<evidence type="ECO:0000313" key="13">
    <source>
        <dbReference type="Proteomes" id="UP000664203"/>
    </source>
</evidence>
<protein>
    <submittedName>
        <fullName evidence="12">Secretory subunit</fullName>
    </submittedName>
</protein>
<keyword evidence="7 10" id="KW-0472">Membrane</keyword>
<dbReference type="PROSITE" id="PS50076">
    <property type="entry name" value="DNAJ_2"/>
    <property type="match status" value="1"/>
</dbReference>
<dbReference type="PANTHER" id="PTHR24075">
    <property type="entry name" value="SEC63 DOMAIN-CONTAINING"/>
    <property type="match status" value="1"/>
</dbReference>
<feature type="compositionally biased region" description="Acidic residues" evidence="9">
    <location>
        <begin position="698"/>
        <end position="726"/>
    </location>
</feature>
<dbReference type="SUPFAM" id="SSF158702">
    <property type="entry name" value="Sec63 N-terminal domain-like"/>
    <property type="match status" value="1"/>
</dbReference>
<feature type="transmembrane region" description="Helical" evidence="10">
    <location>
        <begin position="22"/>
        <end position="43"/>
    </location>
</feature>
<dbReference type="InterPro" id="IPR036869">
    <property type="entry name" value="J_dom_sf"/>
</dbReference>
<feature type="transmembrane region" description="Helical" evidence="10">
    <location>
        <begin position="82"/>
        <end position="103"/>
    </location>
</feature>
<keyword evidence="4" id="KW-0256">Endoplasmic reticulum</keyword>
<dbReference type="EMBL" id="CAJPDR010000251">
    <property type="protein sequence ID" value="CAF9928445.1"/>
    <property type="molecule type" value="Genomic_DNA"/>
</dbReference>
<keyword evidence="2" id="KW-0813">Transport</keyword>
<dbReference type="InterPro" id="IPR035892">
    <property type="entry name" value="C2_domain_sf"/>
</dbReference>
<evidence type="ECO:0000259" key="11">
    <source>
        <dbReference type="PROSITE" id="PS50076"/>
    </source>
</evidence>
<dbReference type="Gene3D" id="1.10.150.20">
    <property type="entry name" value="5' to 3' exonuclease, C-terminal subdomain"/>
    <property type="match status" value="1"/>
</dbReference>
<dbReference type="GO" id="GO:0006614">
    <property type="term" value="P:SRP-dependent cotranslational protein targeting to membrane"/>
    <property type="evidence" value="ECO:0007669"/>
    <property type="project" value="TreeGrafter"/>
</dbReference>
<dbReference type="InterPro" id="IPR001623">
    <property type="entry name" value="DnaJ_domain"/>
</dbReference>
<keyword evidence="6 10" id="KW-1133">Transmembrane helix</keyword>
<name>A0A8H3IUH7_9LECA</name>
<dbReference type="FunFam" id="1.10.287.110:FF:000039">
    <property type="entry name" value="Protein translocation complex component (Npl1)"/>
    <property type="match status" value="1"/>
</dbReference>
<evidence type="ECO:0000256" key="10">
    <source>
        <dbReference type="SAM" id="Phobius"/>
    </source>
</evidence>
<sequence>MSTDYNYDEQVTDLGSLQTGQFFPYFILTIAALVTLPLSYSLLKPDRDIEDTAPRIKSNFKPADDALIQRQKRKQWRRERRLKRILTVATGYLTMAWMFYLIMVTNTTAPKIWDPYSILDISRSSSEAQIKKRYRDLSRVYHPDKAVIDESKNQTAEDVNNHWVEVSKAFKALTDEEIRNNYIQFGHPDGKQSFSIGIALPKFIVTDGNGKYVLLVYGVLLGVLLPYIVGKWWYGTQRMTKEKVLLASAGNLFKEYKEDLADGDVVNALSCGEEYKDILSGSKMDSGLGKIEKSIAREPGPGPSASGLTPKDQEKFQSYEGARRKASALIWAYLGRVRLDGSSLDDEKYEAAPLALKLNEAFTAITLAFGSVPQLLSTYRISQHLIQAVPPNASPLLQLPHVTPEIARKIEIPLSREHLTVQQFMSMPEYKRRKLATDQPGVLKPAQYNDVVAVARQFPLLNVEKVFFKVMGERFVTTGSLVQFVVKARVIPPGTANVPEMNELDLEDIDPDEGDLDALLGRKSSGKGKMAKLHEGNAASSSDVEKPLQPPLAYAPYFPRDHSPRWHVFLADSKMGKVAVPPFTMTTFNKPLLDDQGNPTFNIQTFKMQFQAPPHAGKYPFVMHLVCDSYIGMDSKKEVVLEVEDSAKAVAMDNEEDEISEPEEDSIAGQMNAFKTGGVSGLAAPPRRPKKRIAAAESSDEESDTEGEAEDTSETDTDTDSEDEKK</sequence>
<dbReference type="SMART" id="SM00271">
    <property type="entry name" value="DnaJ"/>
    <property type="match status" value="1"/>
</dbReference>
<evidence type="ECO:0000256" key="9">
    <source>
        <dbReference type="SAM" id="MobiDB-lite"/>
    </source>
</evidence>
<dbReference type="Pfam" id="PF00226">
    <property type="entry name" value="DnaJ"/>
    <property type="match status" value="1"/>
</dbReference>
<keyword evidence="5" id="KW-0653">Protein transport</keyword>
<keyword evidence="3 10" id="KW-0812">Transmembrane</keyword>
<dbReference type="PRINTS" id="PR00625">
    <property type="entry name" value="JDOMAIN"/>
</dbReference>
<reference evidence="12" key="1">
    <citation type="submission" date="2021-03" db="EMBL/GenBank/DDBJ databases">
        <authorList>
            <person name="Tagirdzhanova G."/>
        </authorList>
    </citation>
    <scope>NUCLEOTIDE SEQUENCE</scope>
</reference>
<comment type="subcellular location">
    <subcellularLocation>
        <location evidence="1">Endoplasmic reticulum membrane</location>
        <topology evidence="1">Multi-pass membrane protein</topology>
    </subcellularLocation>
</comment>
<feature type="region of interest" description="Disordered" evidence="9">
    <location>
        <begin position="651"/>
        <end position="726"/>
    </location>
</feature>
<evidence type="ECO:0000256" key="3">
    <source>
        <dbReference type="ARBA" id="ARBA00022692"/>
    </source>
</evidence>
<evidence type="ECO:0000256" key="1">
    <source>
        <dbReference type="ARBA" id="ARBA00004477"/>
    </source>
</evidence>
<dbReference type="GO" id="GO:0006620">
    <property type="term" value="P:post-translational protein targeting to endoplasmic reticulum membrane"/>
    <property type="evidence" value="ECO:0007669"/>
    <property type="project" value="TreeGrafter"/>
</dbReference>
<dbReference type="CDD" id="cd06257">
    <property type="entry name" value="DnaJ"/>
    <property type="match status" value="1"/>
</dbReference>
<feature type="transmembrane region" description="Helical" evidence="10">
    <location>
        <begin position="212"/>
        <end position="234"/>
    </location>
</feature>
<dbReference type="SUPFAM" id="SSF81296">
    <property type="entry name" value="E set domains"/>
    <property type="match status" value="1"/>
</dbReference>
<evidence type="ECO:0000256" key="7">
    <source>
        <dbReference type="ARBA" id="ARBA00023136"/>
    </source>
</evidence>
<evidence type="ECO:0000313" key="12">
    <source>
        <dbReference type="EMBL" id="CAF9928445.1"/>
    </source>
</evidence>
<evidence type="ECO:0000256" key="2">
    <source>
        <dbReference type="ARBA" id="ARBA00022448"/>
    </source>
</evidence>